<dbReference type="AlphaFoldDB" id="A0AA39HUC2"/>
<name>A0AA39HUC2_9BILA</name>
<evidence type="ECO:0000256" key="1">
    <source>
        <dbReference type="SAM" id="Coils"/>
    </source>
</evidence>
<feature type="coiled-coil region" evidence="1">
    <location>
        <begin position="263"/>
        <end position="290"/>
    </location>
</feature>
<evidence type="ECO:0000313" key="3">
    <source>
        <dbReference type="Proteomes" id="UP001175271"/>
    </source>
</evidence>
<gene>
    <name evidence="2" type="ORF">QR680_005464</name>
</gene>
<organism evidence="2 3">
    <name type="scientific">Steinernema hermaphroditum</name>
    <dbReference type="NCBI Taxonomy" id="289476"/>
    <lineage>
        <taxon>Eukaryota</taxon>
        <taxon>Metazoa</taxon>
        <taxon>Ecdysozoa</taxon>
        <taxon>Nematoda</taxon>
        <taxon>Chromadorea</taxon>
        <taxon>Rhabditida</taxon>
        <taxon>Tylenchina</taxon>
        <taxon>Panagrolaimomorpha</taxon>
        <taxon>Strongyloidoidea</taxon>
        <taxon>Steinernematidae</taxon>
        <taxon>Steinernema</taxon>
    </lineage>
</organism>
<protein>
    <submittedName>
        <fullName evidence="2">Uncharacterized protein</fullName>
    </submittedName>
</protein>
<dbReference type="Proteomes" id="UP001175271">
    <property type="component" value="Unassembled WGS sequence"/>
</dbReference>
<reference evidence="2" key="1">
    <citation type="submission" date="2023-06" db="EMBL/GenBank/DDBJ databases">
        <title>Genomic analysis of the entomopathogenic nematode Steinernema hermaphroditum.</title>
        <authorList>
            <person name="Schwarz E.M."/>
            <person name="Heppert J.K."/>
            <person name="Baniya A."/>
            <person name="Schwartz H.T."/>
            <person name="Tan C.-H."/>
            <person name="Antoshechkin I."/>
            <person name="Sternberg P.W."/>
            <person name="Goodrich-Blair H."/>
            <person name="Dillman A.R."/>
        </authorList>
    </citation>
    <scope>NUCLEOTIDE SEQUENCE</scope>
    <source>
        <strain evidence="2">PS9179</strain>
        <tissue evidence="2">Whole animal</tissue>
    </source>
</reference>
<comment type="caution">
    <text evidence="2">The sequence shown here is derived from an EMBL/GenBank/DDBJ whole genome shotgun (WGS) entry which is preliminary data.</text>
</comment>
<sequence length="363" mass="39838">MCRPLAVVAARRAAKNKRRRNAVSRKVVKPVQVTVERSSCPSVAPLSFGFATAATRIVASEPRFAVGEPLPKRRRVMSSVSVAIADDTVMVEPEAPVQLPSAEILTQPDKSDEKMSKLDVLLPSEKSGSSGETMHELSDLFGSSENAGTAPLKVNSLDLTDDILHGLFNSHKSSRLNSLELTDDVFHGLFRSKEALAAKKAIASSLERTDNIFHGLFSAENVASAKKNTASSLERTEDLFHGLFASREAVSEEGSLEKTDDVLHGLFQSKEAAEQSVKSEEEETKSVETLAKAEHGTKTSVEVPEKMECVEQRFFEYQESCNSITTYVQETDALIELLVQSLKEKSERIVFLERALRALISQQ</sequence>
<keyword evidence="3" id="KW-1185">Reference proteome</keyword>
<proteinExistence type="predicted"/>
<keyword evidence="1" id="KW-0175">Coiled coil</keyword>
<dbReference type="EMBL" id="JAUCMV010000003">
    <property type="protein sequence ID" value="KAK0411073.1"/>
    <property type="molecule type" value="Genomic_DNA"/>
</dbReference>
<evidence type="ECO:0000313" key="2">
    <source>
        <dbReference type="EMBL" id="KAK0411073.1"/>
    </source>
</evidence>
<accession>A0AA39HUC2</accession>